<feature type="compositionally biased region" description="Acidic residues" evidence="1">
    <location>
        <begin position="287"/>
        <end position="305"/>
    </location>
</feature>
<dbReference type="AlphaFoldDB" id="A0A9Q4C4V7"/>
<feature type="compositionally biased region" description="Low complexity" evidence="1">
    <location>
        <begin position="223"/>
        <end position="233"/>
    </location>
</feature>
<name>A0A9Q4C4V7_9EURY</name>
<evidence type="ECO:0000313" key="3">
    <source>
        <dbReference type="Proteomes" id="UP001149411"/>
    </source>
</evidence>
<comment type="caution">
    <text evidence="2">The sequence shown here is derived from an EMBL/GenBank/DDBJ whole genome shotgun (WGS) entry which is preliminary data.</text>
</comment>
<feature type="region of interest" description="Disordered" evidence="1">
    <location>
        <begin position="212"/>
        <end position="353"/>
    </location>
</feature>
<feature type="compositionally biased region" description="Acidic residues" evidence="1">
    <location>
        <begin position="326"/>
        <end position="351"/>
    </location>
</feature>
<evidence type="ECO:0000256" key="1">
    <source>
        <dbReference type="SAM" id="MobiDB-lite"/>
    </source>
</evidence>
<dbReference type="Proteomes" id="UP001149411">
    <property type="component" value="Unassembled WGS sequence"/>
</dbReference>
<dbReference type="EMBL" id="RKLV01000003">
    <property type="protein sequence ID" value="MCX2818484.1"/>
    <property type="molecule type" value="Genomic_DNA"/>
</dbReference>
<gene>
    <name evidence="2" type="ORF">EGH25_03835</name>
</gene>
<feature type="compositionally biased region" description="Acidic residues" evidence="1">
    <location>
        <begin position="266"/>
        <end position="279"/>
    </location>
</feature>
<protein>
    <submittedName>
        <fullName evidence="2">Uncharacterized protein</fullName>
    </submittedName>
</protein>
<keyword evidence="3" id="KW-1185">Reference proteome</keyword>
<dbReference type="Gene3D" id="1.10.10.10">
    <property type="entry name" value="Winged helix-like DNA-binding domain superfamily/Winged helix DNA-binding domain"/>
    <property type="match status" value="1"/>
</dbReference>
<organism evidence="2 3">
    <name type="scientific">Halorutilus salinus</name>
    <dbReference type="NCBI Taxonomy" id="2487751"/>
    <lineage>
        <taxon>Archaea</taxon>
        <taxon>Methanobacteriati</taxon>
        <taxon>Methanobacteriota</taxon>
        <taxon>Stenosarchaea group</taxon>
        <taxon>Halobacteria</taxon>
        <taxon>Halorutilales</taxon>
        <taxon>Halorutilaceae</taxon>
        <taxon>Halorutilus</taxon>
    </lineage>
</organism>
<dbReference type="InterPro" id="IPR036388">
    <property type="entry name" value="WH-like_DNA-bd_sf"/>
</dbReference>
<feature type="compositionally biased region" description="Low complexity" evidence="1">
    <location>
        <begin position="252"/>
        <end position="265"/>
    </location>
</feature>
<dbReference type="RefSeq" id="WP_266086328.1">
    <property type="nucleotide sequence ID" value="NZ_RKLV01000003.1"/>
</dbReference>
<evidence type="ECO:0000313" key="2">
    <source>
        <dbReference type="EMBL" id="MCX2818484.1"/>
    </source>
</evidence>
<accession>A0A9Q4C4V7</accession>
<sequence>MSSETDAETADVSREVAWRVFAREYNGSDYAFKQGDDERAPNYVATPTGAKINRLFVVGVLTEIERVGDGDLLRARVSDPTGAFVVYAGQYQPDAVSFLADAETPSFVAVVGKARTYEPDDSDDVYTSIRPEGINVVDSETRDRWNVETANETLKRVEAFRDYLRTGVTPETRPPLHELGDVTDRYGTDGSYLNELEREARDVLTEVAGVETTAGVGAGGDGTSSAEEAAAETTETRTETPGGAGGTDETEGSGSETVDAPNGTDDGTDGTAETDETQTPDETQTTDTDDFDDIEQEDVGEWDWDEGQREEVADEFGSGFESGAEIADEEEGETSEEDETEDVTSGDEADSAETVVMGIIEDENGEEGAERSTIIEMAEQNGVDEEVAEATLEDLLLEGMCYPTDGDRIKPL</sequence>
<proteinExistence type="predicted"/>
<reference evidence="2" key="1">
    <citation type="submission" date="2022-09" db="EMBL/GenBank/DDBJ databases">
        <title>Haloadaptaus new haloarchaeum isolated from saline soil.</title>
        <authorList>
            <person name="Duran-Viseras A."/>
            <person name="Sanchez-Porro C."/>
            <person name="Ventosa A."/>
        </authorList>
    </citation>
    <scope>NUCLEOTIDE SEQUENCE</scope>
    <source>
        <strain evidence="2">F3-133</strain>
    </source>
</reference>